<feature type="transmembrane region" description="Helical" evidence="5">
    <location>
        <begin position="210"/>
        <end position="236"/>
    </location>
</feature>
<dbReference type="PANTHER" id="PTHR23542:SF1">
    <property type="entry name" value="MAJOR FACILITATOR SUPERFAMILY (MFS) PROFILE DOMAIN-CONTAINING PROTEIN"/>
    <property type="match status" value="1"/>
</dbReference>
<evidence type="ECO:0000259" key="6">
    <source>
        <dbReference type="PROSITE" id="PS50850"/>
    </source>
</evidence>
<dbReference type="Proteomes" id="UP000184512">
    <property type="component" value="Unassembled WGS sequence"/>
</dbReference>
<reference evidence="7 8" key="1">
    <citation type="submission" date="2016-11" db="EMBL/GenBank/DDBJ databases">
        <authorList>
            <person name="Jaros S."/>
            <person name="Januszkiewicz K."/>
            <person name="Wedrychowicz H."/>
        </authorList>
    </citation>
    <scope>NUCLEOTIDE SEQUENCE [LARGE SCALE GENOMIC DNA]</scope>
    <source>
        <strain evidence="7 8">DSM 12906</strain>
    </source>
</reference>
<accession>A0A1M6JC73</accession>
<dbReference type="OrthoDB" id="4686510at2"/>
<feature type="transmembrane region" description="Helical" evidence="5">
    <location>
        <begin position="137"/>
        <end position="161"/>
    </location>
</feature>
<organism evidence="7 8">
    <name type="scientific">Tessaracoccus bendigoensis DSM 12906</name>
    <dbReference type="NCBI Taxonomy" id="1123357"/>
    <lineage>
        <taxon>Bacteria</taxon>
        <taxon>Bacillati</taxon>
        <taxon>Actinomycetota</taxon>
        <taxon>Actinomycetes</taxon>
        <taxon>Propionibacteriales</taxon>
        <taxon>Propionibacteriaceae</taxon>
        <taxon>Tessaracoccus</taxon>
    </lineage>
</organism>
<feature type="transmembrane region" description="Helical" evidence="5">
    <location>
        <begin position="46"/>
        <end position="66"/>
    </location>
</feature>
<dbReference type="RefSeq" id="WP_084189572.1">
    <property type="nucleotide sequence ID" value="NZ_FQZG01000049.1"/>
</dbReference>
<dbReference type="AlphaFoldDB" id="A0A1M6JC73"/>
<keyword evidence="8" id="KW-1185">Reference proteome</keyword>
<dbReference type="STRING" id="1123357.SAMN02745244_02518"/>
<dbReference type="EMBL" id="FQZG01000049">
    <property type="protein sequence ID" value="SHJ44309.1"/>
    <property type="molecule type" value="Genomic_DNA"/>
</dbReference>
<feature type="transmembrane region" description="Helical" evidence="5">
    <location>
        <begin position="167"/>
        <end position="189"/>
    </location>
</feature>
<feature type="transmembrane region" description="Helical" evidence="5">
    <location>
        <begin position="327"/>
        <end position="350"/>
    </location>
</feature>
<keyword evidence="4 5" id="KW-0472">Membrane</keyword>
<proteinExistence type="predicted"/>
<evidence type="ECO:0000256" key="3">
    <source>
        <dbReference type="ARBA" id="ARBA00022989"/>
    </source>
</evidence>
<dbReference type="SUPFAM" id="SSF103473">
    <property type="entry name" value="MFS general substrate transporter"/>
    <property type="match status" value="1"/>
</dbReference>
<comment type="subcellular location">
    <subcellularLocation>
        <location evidence="1">Cell membrane</location>
        <topology evidence="1">Multi-pass membrane protein</topology>
    </subcellularLocation>
</comment>
<feature type="transmembrane region" description="Helical" evidence="5">
    <location>
        <begin position="78"/>
        <end position="98"/>
    </location>
</feature>
<dbReference type="InterPro" id="IPR036259">
    <property type="entry name" value="MFS_trans_sf"/>
</dbReference>
<dbReference type="GO" id="GO:0022857">
    <property type="term" value="F:transmembrane transporter activity"/>
    <property type="evidence" value="ECO:0007669"/>
    <property type="project" value="InterPro"/>
</dbReference>
<protein>
    <submittedName>
        <fullName evidence="7">Predicted arabinose efflux permease, MFS family</fullName>
    </submittedName>
</protein>
<evidence type="ECO:0000256" key="4">
    <source>
        <dbReference type="ARBA" id="ARBA00023136"/>
    </source>
</evidence>
<keyword evidence="3 5" id="KW-1133">Transmembrane helix</keyword>
<evidence type="ECO:0000256" key="1">
    <source>
        <dbReference type="ARBA" id="ARBA00004651"/>
    </source>
</evidence>
<sequence>MRDFVALMRIPGLALVIATQLAARFPAGMYSLGLLMHVERTHGSYTAAGLVLAAFSIGMAVAAPVVTRQLSRVGTTRLLLATLLISTLSFGLLAAVPLPLPGVMALAALGGAAMPPVIPTVRTLYPLLAPQNTLTALFALDASLQELIWVFGPVLITLLVAGFGTSTALLVVVGIQIAGGLLFALARRVRSLRIPTATRKIGRVLQNQSVVLMMVTSMLMIGSFAAIEAAMVATFGEGSVDAGLVLAISSIGSLLGGLLAGNRQLTRWSLTLRILIVAAGFAIATTTSGFVGLAVALFVAGLGIAPALAAVSSVISRAVAFSDTAEAFSWIGTGQLIGTSLGSALAGIAIDAAGGHGGVLVAVAICALAALVAAVFRKAQPDMRLVIGDDD</sequence>
<gene>
    <name evidence="7" type="ORF">SAMN02745244_02518</name>
</gene>
<feature type="domain" description="Major facilitator superfamily (MFS) profile" evidence="6">
    <location>
        <begin position="154"/>
        <end position="391"/>
    </location>
</feature>
<name>A0A1M6JC73_9ACTN</name>
<feature type="transmembrane region" description="Helical" evidence="5">
    <location>
        <begin position="356"/>
        <end position="376"/>
    </location>
</feature>
<feature type="transmembrane region" description="Helical" evidence="5">
    <location>
        <begin position="268"/>
        <end position="284"/>
    </location>
</feature>
<feature type="transmembrane region" description="Helical" evidence="5">
    <location>
        <begin position="242"/>
        <end position="261"/>
    </location>
</feature>
<dbReference type="PROSITE" id="PS50850">
    <property type="entry name" value="MFS"/>
    <property type="match status" value="1"/>
</dbReference>
<feature type="transmembrane region" description="Helical" evidence="5">
    <location>
        <begin position="290"/>
        <end position="315"/>
    </location>
</feature>
<evidence type="ECO:0000313" key="7">
    <source>
        <dbReference type="EMBL" id="SHJ44309.1"/>
    </source>
</evidence>
<keyword evidence="2 5" id="KW-0812">Transmembrane</keyword>
<dbReference type="GO" id="GO:0005886">
    <property type="term" value="C:plasma membrane"/>
    <property type="evidence" value="ECO:0007669"/>
    <property type="project" value="UniProtKB-SubCell"/>
</dbReference>
<dbReference type="InterPro" id="IPR011701">
    <property type="entry name" value="MFS"/>
</dbReference>
<dbReference type="Gene3D" id="1.20.1250.20">
    <property type="entry name" value="MFS general substrate transporter like domains"/>
    <property type="match status" value="2"/>
</dbReference>
<dbReference type="Pfam" id="PF07690">
    <property type="entry name" value="MFS_1"/>
    <property type="match status" value="1"/>
</dbReference>
<evidence type="ECO:0000313" key="8">
    <source>
        <dbReference type="Proteomes" id="UP000184512"/>
    </source>
</evidence>
<feature type="transmembrane region" description="Helical" evidence="5">
    <location>
        <begin position="104"/>
        <end position="125"/>
    </location>
</feature>
<evidence type="ECO:0000256" key="2">
    <source>
        <dbReference type="ARBA" id="ARBA00022692"/>
    </source>
</evidence>
<evidence type="ECO:0000256" key="5">
    <source>
        <dbReference type="SAM" id="Phobius"/>
    </source>
</evidence>
<dbReference type="PANTHER" id="PTHR23542">
    <property type="match status" value="1"/>
</dbReference>
<dbReference type="InterPro" id="IPR020846">
    <property type="entry name" value="MFS_dom"/>
</dbReference>